<gene>
    <name evidence="2" type="ORF">ETD85_33160</name>
</gene>
<dbReference type="GO" id="GO:0016747">
    <property type="term" value="F:acyltransferase activity, transferring groups other than amino-acyl groups"/>
    <property type="evidence" value="ECO:0007669"/>
    <property type="project" value="InterPro"/>
</dbReference>
<dbReference type="EMBL" id="VCKX01000125">
    <property type="protein sequence ID" value="TMR29181.1"/>
    <property type="molecule type" value="Genomic_DNA"/>
</dbReference>
<keyword evidence="2" id="KW-0808">Transferase</keyword>
<dbReference type="AlphaFoldDB" id="A0A5S4G9Q2"/>
<proteinExistence type="predicted"/>
<keyword evidence="3" id="KW-1185">Reference proteome</keyword>
<evidence type="ECO:0000313" key="3">
    <source>
        <dbReference type="Proteomes" id="UP000306628"/>
    </source>
</evidence>
<dbReference type="InterPro" id="IPR000182">
    <property type="entry name" value="GNAT_dom"/>
</dbReference>
<dbReference type="CDD" id="cd04301">
    <property type="entry name" value="NAT_SF"/>
    <property type="match status" value="1"/>
</dbReference>
<accession>A0A5S4G9Q2</accession>
<sequence length="199" mass="21829">MTELIAPTERLHSSWLAARDEWHPGAHQDGAGLRLVVDDELDSPDGFASWVQQLREQSDWSLPAGEGLVHATHWWIVEGETYLGAIDLRHYLNGILLEGGGHIGYSIRPSARRRGLATWALGEVLREAPALGLDRVLLTCDDGNVGSARTIESNGGVLEDVRSTEIGVKRRYWIVLDDAGRSRSPMTATRAGASWRAVS</sequence>
<protein>
    <submittedName>
        <fullName evidence="2">GNAT family N-acetyltransferase</fullName>
    </submittedName>
</protein>
<evidence type="ECO:0000259" key="1">
    <source>
        <dbReference type="PROSITE" id="PS51186"/>
    </source>
</evidence>
<dbReference type="InterPro" id="IPR016181">
    <property type="entry name" value="Acyl_CoA_acyltransferase"/>
</dbReference>
<comment type="caution">
    <text evidence="2">The sequence shown here is derived from an EMBL/GenBank/DDBJ whole genome shotgun (WGS) entry which is preliminary data.</text>
</comment>
<dbReference type="PANTHER" id="PTHR39173:SF1">
    <property type="entry name" value="ACETYLTRANSFERASE"/>
    <property type="match status" value="1"/>
</dbReference>
<dbReference type="Pfam" id="PF13302">
    <property type="entry name" value="Acetyltransf_3"/>
    <property type="match status" value="1"/>
</dbReference>
<organism evidence="2 3">
    <name type="scientific">Nonomuraea zeae</name>
    <dbReference type="NCBI Taxonomy" id="1642303"/>
    <lineage>
        <taxon>Bacteria</taxon>
        <taxon>Bacillati</taxon>
        <taxon>Actinomycetota</taxon>
        <taxon>Actinomycetes</taxon>
        <taxon>Streptosporangiales</taxon>
        <taxon>Streptosporangiaceae</taxon>
        <taxon>Nonomuraea</taxon>
    </lineage>
</organism>
<dbReference type="OrthoDB" id="9797989at2"/>
<dbReference type="RefSeq" id="WP_138693760.1">
    <property type="nucleotide sequence ID" value="NZ_JBHSAZ010000089.1"/>
</dbReference>
<reference evidence="2 3" key="1">
    <citation type="submission" date="2019-05" db="EMBL/GenBank/DDBJ databases">
        <title>Draft genome sequence of Nonomuraea zeae DSM 100528.</title>
        <authorList>
            <person name="Saricaoglu S."/>
            <person name="Isik K."/>
        </authorList>
    </citation>
    <scope>NUCLEOTIDE SEQUENCE [LARGE SCALE GENOMIC DNA]</scope>
    <source>
        <strain evidence="2 3">DSM 100528</strain>
    </source>
</reference>
<dbReference type="SUPFAM" id="SSF55729">
    <property type="entry name" value="Acyl-CoA N-acyltransferases (Nat)"/>
    <property type="match status" value="1"/>
</dbReference>
<dbReference type="PROSITE" id="PS51186">
    <property type="entry name" value="GNAT"/>
    <property type="match status" value="1"/>
</dbReference>
<dbReference type="PANTHER" id="PTHR39173">
    <property type="entry name" value="ACETYLTRANSFERASE"/>
    <property type="match status" value="1"/>
</dbReference>
<evidence type="ECO:0000313" key="2">
    <source>
        <dbReference type="EMBL" id="TMR29181.1"/>
    </source>
</evidence>
<feature type="domain" description="N-acetyltransferase" evidence="1">
    <location>
        <begin position="33"/>
        <end position="177"/>
    </location>
</feature>
<name>A0A5S4G9Q2_9ACTN</name>
<dbReference type="Proteomes" id="UP000306628">
    <property type="component" value="Unassembled WGS sequence"/>
</dbReference>
<dbReference type="Gene3D" id="3.40.630.30">
    <property type="match status" value="1"/>
</dbReference>